<organism evidence="4 5">
    <name type="scientific">Saltatorellus ferox</name>
    <dbReference type="NCBI Taxonomy" id="2528018"/>
    <lineage>
        <taxon>Bacteria</taxon>
        <taxon>Pseudomonadati</taxon>
        <taxon>Planctomycetota</taxon>
        <taxon>Planctomycetia</taxon>
        <taxon>Planctomycetia incertae sedis</taxon>
        <taxon>Saltatorellus</taxon>
    </lineage>
</organism>
<dbReference type="InterPro" id="IPR050955">
    <property type="entry name" value="Plant_Biomass_Hydrol_Est"/>
</dbReference>
<evidence type="ECO:0000313" key="5">
    <source>
        <dbReference type="Proteomes" id="UP000320390"/>
    </source>
</evidence>
<dbReference type="GO" id="GO:0016787">
    <property type="term" value="F:hydrolase activity"/>
    <property type="evidence" value="ECO:0007669"/>
    <property type="project" value="UniProtKB-KW"/>
</dbReference>
<dbReference type="EMBL" id="CP036434">
    <property type="protein sequence ID" value="QDV09126.1"/>
    <property type="molecule type" value="Genomic_DNA"/>
</dbReference>
<dbReference type="InterPro" id="IPR029058">
    <property type="entry name" value="AB_hydrolase_fold"/>
</dbReference>
<dbReference type="PANTHER" id="PTHR43037">
    <property type="entry name" value="UNNAMED PRODUCT-RELATED"/>
    <property type="match status" value="1"/>
</dbReference>
<evidence type="ECO:0000313" key="4">
    <source>
        <dbReference type="EMBL" id="QDV09126.1"/>
    </source>
</evidence>
<dbReference type="AlphaFoldDB" id="A0A518EYF7"/>
<gene>
    <name evidence="4" type="ORF">Poly30_46830</name>
</gene>
<dbReference type="SUPFAM" id="SSF53474">
    <property type="entry name" value="alpha/beta-Hydrolases"/>
    <property type="match status" value="1"/>
</dbReference>
<sequence length="398" mass="42666" precursor="true">MNTTRSRRQGAASLLLALAISVASTAQEVPEQTAPTPPPRVTRQALAHIVQSIDAKFAAGRRLPASEERSALAATNLAFDRATGLFFQLNLVDARAELEALDRGLGVLESADASKPEETTEKIGGGMLRQSLLRTLDGLGDAPEHAVRAVRSRLELKWEDPSPERSAEFLIDVPAFEAALKRDVAALEKGLDPFLDRRGDHWRTFVHGRRDLVARVYCPESAPAKGIPLVVALHGAGGDESFMFELGGDGRIKELADRHGCLVVAPFTTDFLFSAKPFASLLAGIERSYDIDRSRVYVLGHSMGAMATAGLAEKARDSITAACCIAGYRATQSGDLPMLVLAGTLDRIVSFGGVKAAAEKAARAGRPVRFESLEDQGHTLLLAAALDLAFAAWFEGIR</sequence>
<reference evidence="4 5" key="1">
    <citation type="submission" date="2019-02" db="EMBL/GenBank/DDBJ databases">
        <title>Deep-cultivation of Planctomycetes and their phenomic and genomic characterization uncovers novel biology.</title>
        <authorList>
            <person name="Wiegand S."/>
            <person name="Jogler M."/>
            <person name="Boedeker C."/>
            <person name="Pinto D."/>
            <person name="Vollmers J."/>
            <person name="Rivas-Marin E."/>
            <person name="Kohn T."/>
            <person name="Peeters S.H."/>
            <person name="Heuer A."/>
            <person name="Rast P."/>
            <person name="Oberbeckmann S."/>
            <person name="Bunk B."/>
            <person name="Jeske O."/>
            <person name="Meyerdierks A."/>
            <person name="Storesund J.E."/>
            <person name="Kallscheuer N."/>
            <person name="Luecker S."/>
            <person name="Lage O.M."/>
            <person name="Pohl T."/>
            <person name="Merkel B.J."/>
            <person name="Hornburger P."/>
            <person name="Mueller R.-W."/>
            <person name="Bruemmer F."/>
            <person name="Labrenz M."/>
            <person name="Spormann A.M."/>
            <person name="Op den Camp H."/>
            <person name="Overmann J."/>
            <person name="Amann R."/>
            <person name="Jetten M.S.M."/>
            <person name="Mascher T."/>
            <person name="Medema M.H."/>
            <person name="Devos D.P."/>
            <person name="Kaster A.-K."/>
            <person name="Ovreas L."/>
            <person name="Rohde M."/>
            <person name="Galperin M.Y."/>
            <person name="Jogler C."/>
        </authorList>
    </citation>
    <scope>NUCLEOTIDE SEQUENCE [LARGE SCALE GENOMIC DNA]</scope>
    <source>
        <strain evidence="4 5">Poly30</strain>
    </source>
</reference>
<dbReference type="RefSeq" id="WP_145202980.1">
    <property type="nucleotide sequence ID" value="NZ_CP036434.1"/>
</dbReference>
<dbReference type="OrthoDB" id="268356at2"/>
<evidence type="ECO:0000256" key="2">
    <source>
        <dbReference type="ARBA" id="ARBA00022801"/>
    </source>
</evidence>
<evidence type="ECO:0000256" key="1">
    <source>
        <dbReference type="ARBA" id="ARBA00022729"/>
    </source>
</evidence>
<accession>A0A518EYF7</accession>
<dbReference type="Gene3D" id="3.40.50.1820">
    <property type="entry name" value="alpha/beta hydrolase"/>
    <property type="match status" value="1"/>
</dbReference>
<feature type="chain" id="PRO_5021718359" evidence="3">
    <location>
        <begin position="27"/>
        <end position="398"/>
    </location>
</feature>
<dbReference type="PANTHER" id="PTHR43037:SF5">
    <property type="entry name" value="FERULOYL ESTERASE"/>
    <property type="match status" value="1"/>
</dbReference>
<keyword evidence="5" id="KW-1185">Reference proteome</keyword>
<name>A0A518EYF7_9BACT</name>
<dbReference type="Proteomes" id="UP000320390">
    <property type="component" value="Chromosome"/>
</dbReference>
<keyword evidence="2 4" id="KW-0378">Hydrolase</keyword>
<evidence type="ECO:0000256" key="3">
    <source>
        <dbReference type="SAM" id="SignalP"/>
    </source>
</evidence>
<proteinExistence type="predicted"/>
<protein>
    <submittedName>
        <fullName evidence="4">Alpha/beta hydrolase family protein</fullName>
    </submittedName>
</protein>
<feature type="signal peptide" evidence="3">
    <location>
        <begin position="1"/>
        <end position="26"/>
    </location>
</feature>
<keyword evidence="1 3" id="KW-0732">Signal</keyword>